<protein>
    <submittedName>
        <fullName evidence="3">Uncharacterized protein</fullName>
    </submittedName>
</protein>
<feature type="transmembrane region" description="Helical" evidence="2">
    <location>
        <begin position="15"/>
        <end position="35"/>
    </location>
</feature>
<feature type="region of interest" description="Disordered" evidence="1">
    <location>
        <begin position="42"/>
        <end position="62"/>
    </location>
</feature>
<keyword evidence="2" id="KW-1133">Transmembrane helix</keyword>
<gene>
    <name evidence="3" type="ORF">HGA03_03580</name>
</gene>
<keyword evidence="4" id="KW-1185">Reference proteome</keyword>
<dbReference type="EMBL" id="JAAXOX010000001">
    <property type="protein sequence ID" value="NKY21742.1"/>
    <property type="molecule type" value="Genomic_DNA"/>
</dbReference>
<evidence type="ECO:0000313" key="4">
    <source>
        <dbReference type="Proteomes" id="UP000581206"/>
    </source>
</evidence>
<dbReference type="AlphaFoldDB" id="A0A7X6QY27"/>
<accession>A0A7X6QY27</accession>
<reference evidence="3 4" key="1">
    <citation type="submission" date="2020-04" db="EMBL/GenBank/DDBJ databases">
        <title>MicrobeNet Type strains.</title>
        <authorList>
            <person name="Nicholson A.C."/>
        </authorList>
    </citation>
    <scope>NUCLEOTIDE SEQUENCE [LARGE SCALE GENOMIC DNA]</scope>
    <source>
        <strain evidence="3 4">ATCC BAA-788</strain>
    </source>
</reference>
<organism evidence="3 4">
    <name type="scientific">Cellulomonas denverensis</name>
    <dbReference type="NCBI Taxonomy" id="264297"/>
    <lineage>
        <taxon>Bacteria</taxon>
        <taxon>Bacillati</taxon>
        <taxon>Actinomycetota</taxon>
        <taxon>Actinomycetes</taxon>
        <taxon>Micrococcales</taxon>
        <taxon>Cellulomonadaceae</taxon>
        <taxon>Cellulomonas</taxon>
    </lineage>
</organism>
<evidence type="ECO:0000313" key="3">
    <source>
        <dbReference type="EMBL" id="NKY21742.1"/>
    </source>
</evidence>
<name>A0A7X6QY27_9CELL</name>
<keyword evidence="2" id="KW-0812">Transmembrane</keyword>
<keyword evidence="2" id="KW-0472">Membrane</keyword>
<dbReference type="RefSeq" id="WP_168628792.1">
    <property type="nucleotide sequence ID" value="NZ_BONL01000010.1"/>
</dbReference>
<evidence type="ECO:0000256" key="1">
    <source>
        <dbReference type="SAM" id="MobiDB-lite"/>
    </source>
</evidence>
<dbReference type="Proteomes" id="UP000581206">
    <property type="component" value="Unassembled WGS sequence"/>
</dbReference>
<sequence>MGPADLVEPRAYGAGWMWLAIGLLVLVIAWLVAAWRLGRRRSDGRPEQPVSDDPLAGGTPADPYAGARARRLADLDEIGTRLAADQVEPRVAALEVAAVLREFATVRRGVKAEPLTATELRRLGWTGGTGELVAALLDPAFSAPGATPASARQAIGRAREVISRW</sequence>
<proteinExistence type="predicted"/>
<comment type="caution">
    <text evidence="3">The sequence shown here is derived from an EMBL/GenBank/DDBJ whole genome shotgun (WGS) entry which is preliminary data.</text>
</comment>
<evidence type="ECO:0000256" key="2">
    <source>
        <dbReference type="SAM" id="Phobius"/>
    </source>
</evidence>